<dbReference type="AlphaFoldDB" id="E4N0L8"/>
<evidence type="ECO:0000313" key="1">
    <source>
        <dbReference type="EMBL" id="BAJ31702.1"/>
    </source>
</evidence>
<dbReference type="HOGENOM" id="CLU_2717025_0_0_11"/>
<proteinExistence type="predicted"/>
<dbReference type="Proteomes" id="UP000007076">
    <property type="component" value="Chromosome"/>
</dbReference>
<dbReference type="KEGG" id="ksk:KSE_59320"/>
<name>E4N0L8_KITSK</name>
<protein>
    <submittedName>
        <fullName evidence="1">Uncharacterized protein</fullName>
    </submittedName>
</protein>
<sequence>MLGPGFTGRIHLSADGCCRPLSVIVTPRQRADCTRFVPVLKNSRAVANRYGRRGYVFLGTVTAAALVIRLRT</sequence>
<accession>E4N0L8</accession>
<reference evidence="1 2" key="1">
    <citation type="journal article" date="2010" name="DNA Res.">
        <title>Genome sequence of Kitasatospora setae NBRC 14216T: an evolutionary snapshot of the family Streptomycetaceae.</title>
        <authorList>
            <person name="Ichikawa N."/>
            <person name="Oguchi A."/>
            <person name="Ikeda H."/>
            <person name="Ishikawa J."/>
            <person name="Kitani S."/>
            <person name="Watanabe Y."/>
            <person name="Nakamura S."/>
            <person name="Katano Y."/>
            <person name="Kishi E."/>
            <person name="Sasagawa M."/>
            <person name="Ankai A."/>
            <person name="Fukui S."/>
            <person name="Hashimoto Y."/>
            <person name="Kamata S."/>
            <person name="Otoguro M."/>
            <person name="Tanikawa S."/>
            <person name="Nihira T."/>
            <person name="Horinouchi S."/>
            <person name="Ohnishi Y."/>
            <person name="Hayakawa M."/>
            <person name="Kuzuyama T."/>
            <person name="Arisawa A."/>
            <person name="Nomoto F."/>
            <person name="Miura H."/>
            <person name="Takahashi Y."/>
            <person name="Fujita N."/>
        </authorList>
    </citation>
    <scope>NUCLEOTIDE SEQUENCE [LARGE SCALE GENOMIC DNA]</scope>
    <source>
        <strain evidence="2">ATCC 33774 / DSM 43861 / JCM 3304 / KCC A-0304 / NBRC 14216 / KM-6054</strain>
    </source>
</reference>
<dbReference type="PATRIC" id="fig|452652.3.peg.5940"/>
<keyword evidence="2" id="KW-1185">Reference proteome</keyword>
<evidence type="ECO:0000313" key="2">
    <source>
        <dbReference type="Proteomes" id="UP000007076"/>
    </source>
</evidence>
<dbReference type="EMBL" id="AP010968">
    <property type="protein sequence ID" value="BAJ31702.1"/>
    <property type="molecule type" value="Genomic_DNA"/>
</dbReference>
<organism evidence="1 2">
    <name type="scientific">Kitasatospora setae (strain ATCC 33774 / DSM 43861 / JCM 3304 / KCC A-0304 / NBRC 14216 / KM-6054)</name>
    <name type="common">Streptomyces setae</name>
    <dbReference type="NCBI Taxonomy" id="452652"/>
    <lineage>
        <taxon>Bacteria</taxon>
        <taxon>Bacillati</taxon>
        <taxon>Actinomycetota</taxon>
        <taxon>Actinomycetes</taxon>
        <taxon>Kitasatosporales</taxon>
        <taxon>Streptomycetaceae</taxon>
        <taxon>Kitasatospora</taxon>
    </lineage>
</organism>
<gene>
    <name evidence="1" type="ordered locus">KSE_59320</name>
</gene>